<keyword evidence="1" id="KW-1133">Transmembrane helix</keyword>
<accession>A3XNG7</accession>
<evidence type="ECO:0000256" key="1">
    <source>
        <dbReference type="SAM" id="Phobius"/>
    </source>
</evidence>
<reference evidence="2 3" key="1">
    <citation type="journal article" date="2007" name="Nature">
        <title>Light stimulates growth of proteorhodopsin-containing marine Flavobacteria.</title>
        <authorList>
            <person name="Gomez-Consarnau L."/>
            <person name="Gonzalez J.M."/>
            <person name="Coll-Llado M."/>
            <person name="Gourdon P."/>
            <person name="Pascher T."/>
            <person name="Neutze R."/>
            <person name="Pedros-Alio C."/>
            <person name="Pinhassi J."/>
        </authorList>
    </citation>
    <scope>NUCLEOTIDE SEQUENCE [LARGE SCALE GENOMIC DNA]</scope>
    <source>
        <strain evidence="2 3">MED217</strain>
    </source>
</reference>
<name>A3XNG7_LEEBM</name>
<dbReference type="Proteomes" id="UP000001601">
    <property type="component" value="Unassembled WGS sequence"/>
</dbReference>
<dbReference type="EMBL" id="AANC01000006">
    <property type="protein sequence ID" value="EAQ48900.1"/>
    <property type="molecule type" value="Genomic_DNA"/>
</dbReference>
<dbReference type="HOGENOM" id="CLU_2356245_0_0_10"/>
<feature type="transmembrane region" description="Helical" evidence="1">
    <location>
        <begin position="36"/>
        <end position="55"/>
    </location>
</feature>
<evidence type="ECO:0000313" key="2">
    <source>
        <dbReference type="EMBL" id="EAQ48900.1"/>
    </source>
</evidence>
<evidence type="ECO:0000313" key="3">
    <source>
        <dbReference type="Proteomes" id="UP000001601"/>
    </source>
</evidence>
<gene>
    <name evidence="2" type="ORF">MED217_10137</name>
</gene>
<protein>
    <submittedName>
        <fullName evidence="2">Uncharacterized protein</fullName>
    </submittedName>
</protein>
<keyword evidence="3" id="KW-1185">Reference proteome</keyword>
<organism evidence="2 3">
    <name type="scientific">Leeuwenhoekiella blandensis (strain CECT 7118 / CCUG 51940 / KCTC 22103 / MED217)</name>
    <name type="common">Flavobacterium sp. (strain MED217)</name>
    <dbReference type="NCBI Taxonomy" id="398720"/>
    <lineage>
        <taxon>Bacteria</taxon>
        <taxon>Pseudomonadati</taxon>
        <taxon>Bacteroidota</taxon>
        <taxon>Flavobacteriia</taxon>
        <taxon>Flavobacteriales</taxon>
        <taxon>Flavobacteriaceae</taxon>
        <taxon>Leeuwenhoekiella</taxon>
    </lineage>
</organism>
<keyword evidence="1" id="KW-0472">Membrane</keyword>
<feature type="transmembrane region" description="Helical" evidence="1">
    <location>
        <begin position="67"/>
        <end position="90"/>
    </location>
</feature>
<proteinExistence type="predicted"/>
<sequence>MKICLAHKTLEKSSSKISIMSSLKLKKYLKNYSKQLVASSLIWLIGMALVAYSIADSSSSEQLITLKYIPVYTVALLSTLCVGLCHYLYWQEALTE</sequence>
<keyword evidence="1" id="KW-0812">Transmembrane</keyword>
<dbReference type="AlphaFoldDB" id="A3XNG7"/>
<comment type="caution">
    <text evidence="2">The sequence shown here is derived from an EMBL/GenBank/DDBJ whole genome shotgun (WGS) entry which is preliminary data.</text>
</comment>